<sequence>MISIVGEGGGSKDENSASELQKAVLCGASAQLPRLLIAGILTLNWVLDAASARAHWMLRILENATRYFTSPFPMEKKFLMVAPAEVVEDMRLCKNKYK</sequence>
<protein>
    <submittedName>
        <fullName evidence="3">CRAL-TRIO domain-containing protein</fullName>
    </submittedName>
</protein>
<dbReference type="WBParaSite" id="GPUH_0002691001-mRNA-1">
    <property type="protein sequence ID" value="GPUH_0002691001-mRNA-1"/>
    <property type="gene ID" value="GPUH_0002691001"/>
</dbReference>
<organism evidence="3">
    <name type="scientific">Gongylonema pulchrum</name>
    <dbReference type="NCBI Taxonomy" id="637853"/>
    <lineage>
        <taxon>Eukaryota</taxon>
        <taxon>Metazoa</taxon>
        <taxon>Ecdysozoa</taxon>
        <taxon>Nematoda</taxon>
        <taxon>Chromadorea</taxon>
        <taxon>Rhabditida</taxon>
        <taxon>Spirurina</taxon>
        <taxon>Spiruromorpha</taxon>
        <taxon>Spiruroidea</taxon>
        <taxon>Gongylonematidae</taxon>
        <taxon>Gongylonema</taxon>
    </lineage>
</organism>
<dbReference type="AlphaFoldDB" id="A0A183F0Y9"/>
<keyword evidence="2" id="KW-1185">Reference proteome</keyword>
<reference evidence="3" key="1">
    <citation type="submission" date="2016-06" db="UniProtKB">
        <authorList>
            <consortium name="WormBaseParasite"/>
        </authorList>
    </citation>
    <scope>IDENTIFICATION</scope>
</reference>
<evidence type="ECO:0000313" key="2">
    <source>
        <dbReference type="Proteomes" id="UP000271098"/>
    </source>
</evidence>
<gene>
    <name evidence="1" type="ORF">GPUH_LOCUS26881</name>
</gene>
<proteinExistence type="predicted"/>
<dbReference type="Proteomes" id="UP000271098">
    <property type="component" value="Unassembled WGS sequence"/>
</dbReference>
<evidence type="ECO:0000313" key="1">
    <source>
        <dbReference type="EMBL" id="VDN49618.1"/>
    </source>
</evidence>
<reference evidence="1 2" key="2">
    <citation type="submission" date="2018-11" db="EMBL/GenBank/DDBJ databases">
        <authorList>
            <consortium name="Pathogen Informatics"/>
        </authorList>
    </citation>
    <scope>NUCLEOTIDE SEQUENCE [LARGE SCALE GENOMIC DNA]</scope>
</reference>
<accession>A0A183F0Y9</accession>
<name>A0A183F0Y9_9BILA</name>
<evidence type="ECO:0000313" key="3">
    <source>
        <dbReference type="WBParaSite" id="GPUH_0002691001-mRNA-1"/>
    </source>
</evidence>
<dbReference type="EMBL" id="UYRT01115299">
    <property type="protein sequence ID" value="VDN49618.1"/>
    <property type="molecule type" value="Genomic_DNA"/>
</dbReference>